<dbReference type="PANTHER" id="PTHR19980:SF0">
    <property type="entry name" value="CLEAVAGE STIMULATION FACTOR SUBUNIT 3"/>
    <property type="match status" value="1"/>
</dbReference>
<dbReference type="SUPFAM" id="SSF48452">
    <property type="entry name" value="TPR-like"/>
    <property type="match status" value="1"/>
</dbReference>
<feature type="domain" description="Suppressor of forked" evidence="5">
    <location>
        <begin position="4"/>
        <end position="139"/>
    </location>
</feature>
<accession>A0A5J4WJJ1</accession>
<gene>
    <name evidence="6" type="ORF">EZS28_009218</name>
</gene>
<evidence type="ECO:0000256" key="2">
    <source>
        <dbReference type="ARBA" id="ARBA00022737"/>
    </source>
</evidence>
<dbReference type="InterPro" id="IPR045243">
    <property type="entry name" value="Rna14-like"/>
</dbReference>
<dbReference type="AlphaFoldDB" id="A0A5J4WJJ1"/>
<dbReference type="GO" id="GO:0003729">
    <property type="term" value="F:mRNA binding"/>
    <property type="evidence" value="ECO:0007669"/>
    <property type="project" value="TreeGrafter"/>
</dbReference>
<reference evidence="6 7" key="1">
    <citation type="submission" date="2019-03" db="EMBL/GenBank/DDBJ databases">
        <title>Single cell metagenomics reveals metabolic interactions within the superorganism composed of flagellate Streblomastix strix and complex community of Bacteroidetes bacteria on its surface.</title>
        <authorList>
            <person name="Treitli S.C."/>
            <person name="Kolisko M."/>
            <person name="Husnik F."/>
            <person name="Keeling P."/>
            <person name="Hampl V."/>
        </authorList>
    </citation>
    <scope>NUCLEOTIDE SEQUENCE [LARGE SCALE GENOMIC DNA]</scope>
    <source>
        <strain evidence="6">ST1C</strain>
    </source>
</reference>
<evidence type="ECO:0000256" key="3">
    <source>
        <dbReference type="ARBA" id="ARBA00023242"/>
    </source>
</evidence>
<evidence type="ECO:0000313" key="6">
    <source>
        <dbReference type="EMBL" id="KAA6395254.1"/>
    </source>
</evidence>
<sequence length="581" mass="67536">MYESVRKAYPFNAVVVLAFADFLEKSGRVNEARNVYLNAIEAIEQDKNIEDNEGRSKTQENIKVQINKSLSQEALILIHYQRFIRRNFGVVASQQVFEEQILVSKSAPFRPEIFVAAAKLEIYYNGDLQRAEQIFEIGEETSTKLIYNPGFDNNSNIITGDMDKITPRERLASFVIEHALFLKDTLHQYDKARRVFECFIQLPFQQQESIKVWEEYLNLERTLGCIERLRIIEQRMSVAMSPLHIGVNPQSFNILDTRQDQKVSNRPILQMGLGTRLAMRYKFMNLDCCSEEEIQSMDKNGSFADKPNSRLKERVLTGRRKIPPDKLFYPLSPFNVSQFSKQLIEQKRRSYIYPMKTSLITLHKDLFSNIVQQIDQTVPFAQLMEQYKINEWIELEEDKIIKDDDIEQEQNEIDQYMDNEEIENNINDEEEHKIRNSIQPNILVQLLYDSLIISKTINQYPLNIEQNIAPLSPYIIPPIPRGNVPKDLPPLLRDIHSQIPSLQTLRGIILSPEVIMLCVLQGSLQVVGDLTDDEEGLAEKRDDEEDQDGNITNELDLNDVNSRLNLFSNKVQQRSTKNKWE</sequence>
<organism evidence="6 7">
    <name type="scientific">Streblomastix strix</name>
    <dbReference type="NCBI Taxonomy" id="222440"/>
    <lineage>
        <taxon>Eukaryota</taxon>
        <taxon>Metamonada</taxon>
        <taxon>Preaxostyla</taxon>
        <taxon>Oxymonadida</taxon>
        <taxon>Streblomastigidae</taxon>
        <taxon>Streblomastix</taxon>
    </lineage>
</organism>
<evidence type="ECO:0000256" key="4">
    <source>
        <dbReference type="SAM" id="MobiDB-lite"/>
    </source>
</evidence>
<protein>
    <recommendedName>
        <fullName evidence="5">Suppressor of forked domain-containing protein</fullName>
    </recommendedName>
</protein>
<name>A0A5J4WJJ1_9EUKA</name>
<feature type="compositionally biased region" description="Acidic residues" evidence="4">
    <location>
        <begin position="536"/>
        <end position="548"/>
    </location>
</feature>
<keyword evidence="2" id="KW-0677">Repeat</keyword>
<dbReference type="GO" id="GO:0031124">
    <property type="term" value="P:mRNA 3'-end processing"/>
    <property type="evidence" value="ECO:0007669"/>
    <property type="project" value="InterPro"/>
</dbReference>
<comment type="caution">
    <text evidence="6">The sequence shown here is derived from an EMBL/GenBank/DDBJ whole genome shotgun (WGS) entry which is preliminary data.</text>
</comment>
<evidence type="ECO:0000313" key="7">
    <source>
        <dbReference type="Proteomes" id="UP000324800"/>
    </source>
</evidence>
<keyword evidence="3" id="KW-0539">Nucleus</keyword>
<feature type="region of interest" description="Disordered" evidence="4">
    <location>
        <begin position="536"/>
        <end position="555"/>
    </location>
</feature>
<dbReference type="InterPro" id="IPR008847">
    <property type="entry name" value="Suf"/>
</dbReference>
<dbReference type="PANTHER" id="PTHR19980">
    <property type="entry name" value="RNA CLEAVAGE STIMULATION FACTOR"/>
    <property type="match status" value="1"/>
</dbReference>
<comment type="subcellular location">
    <subcellularLocation>
        <location evidence="1">Nucleus</location>
    </subcellularLocation>
</comment>
<proteinExistence type="predicted"/>
<evidence type="ECO:0000256" key="1">
    <source>
        <dbReference type="ARBA" id="ARBA00004123"/>
    </source>
</evidence>
<dbReference type="Pfam" id="PF05843">
    <property type="entry name" value="Suf"/>
    <property type="match status" value="1"/>
</dbReference>
<dbReference type="EMBL" id="SNRW01001731">
    <property type="protein sequence ID" value="KAA6395254.1"/>
    <property type="molecule type" value="Genomic_DNA"/>
</dbReference>
<dbReference type="InterPro" id="IPR011990">
    <property type="entry name" value="TPR-like_helical_dom_sf"/>
</dbReference>
<dbReference type="Proteomes" id="UP000324800">
    <property type="component" value="Unassembled WGS sequence"/>
</dbReference>
<dbReference type="Gene3D" id="1.25.40.10">
    <property type="entry name" value="Tetratricopeptide repeat domain"/>
    <property type="match status" value="1"/>
</dbReference>
<evidence type="ECO:0000259" key="5">
    <source>
        <dbReference type="Pfam" id="PF05843"/>
    </source>
</evidence>
<dbReference type="GO" id="GO:0005634">
    <property type="term" value="C:nucleus"/>
    <property type="evidence" value="ECO:0007669"/>
    <property type="project" value="UniProtKB-SubCell"/>
</dbReference>
<dbReference type="OrthoDB" id="26282at2759"/>